<keyword evidence="2" id="KW-1185">Reference proteome</keyword>
<evidence type="ECO:0000313" key="2">
    <source>
        <dbReference type="Proteomes" id="UP000798808"/>
    </source>
</evidence>
<dbReference type="EMBL" id="SMLW01000665">
    <property type="protein sequence ID" value="MTI28492.1"/>
    <property type="molecule type" value="Genomic_DNA"/>
</dbReference>
<accession>A0ABW9RW74</accession>
<evidence type="ECO:0000313" key="1">
    <source>
        <dbReference type="EMBL" id="MTI28492.1"/>
    </source>
</evidence>
<sequence length="649" mass="75693">MLISCFYLVLRVDLKKVLLVLSGLCLIAHIGFSQIVIPEEEEETERIGSGILDDSTKQIYGPTTTRFTLEGNIKYNNPQYWNIDTTVLNLHRYQYVARELNLYQDLGNIGTAISPIYPKLPYRIGATSGFTVYDMYYEGPEAVRYYDTKSPYSMFGVIWGGEGRAITDAKYSRNIDERSNIGIDFKGLFIDKQIQRVRRGDRHVEGIYYRGYGSYSTKNGKYTLLANFIRNRHQVDEYGGILLPRDTTKAAYFAENRQTTLTEASTDELRTNYHLYHQYKLNDFIQLYHSFDRYKQQNDFLDTPDTTSTFYDFYEVDSTNTKDRSKLTYIQNEVGVKGDIGKTFYNFYYKARKVDFEYKYLEEDTLGFETDYLENYAGFNLRFGNDSVSYISAYGEYMLGGEYKLGGEIRNRWFFGEVYSVKYLPSYIQRAYRGSHDVWKNDFDSPISSSLRAGLNLKLGPVRLMPSAEYTLLTNYIYFRDNNAEEGQRVLPAQTSGDISLLKGQLDLSVDFLKVFNFNTKLIYSNVSGGSADAIRVPELFGNAQVYYHQILLNGNLEWQIGFDLHMRSAYYAQAYDPIIMQYYVQDEFKVEPYPVWDVFLNAKINRGRFFLKYNNIVRVFRSTGYFMTPYYPAQDDIFDFGFSWSFYD</sequence>
<comment type="caution">
    <text evidence="1">The sequence shown here is derived from an EMBL/GenBank/DDBJ whole genome shotgun (WGS) entry which is preliminary data.</text>
</comment>
<gene>
    <name evidence="1" type="ORF">E1163_26280</name>
</gene>
<evidence type="ECO:0008006" key="3">
    <source>
        <dbReference type="Google" id="ProtNLM"/>
    </source>
</evidence>
<dbReference type="InterPro" id="IPR025631">
    <property type="entry name" value="Porin_10"/>
</dbReference>
<proteinExistence type="predicted"/>
<dbReference type="Proteomes" id="UP000798808">
    <property type="component" value="Unassembled WGS sequence"/>
</dbReference>
<name>A0ABW9RW74_9BACT</name>
<protein>
    <recommendedName>
        <fullName evidence="3">Porin</fullName>
    </recommendedName>
</protein>
<dbReference type="Pfam" id="PF14121">
    <property type="entry name" value="Porin_10"/>
    <property type="match status" value="1"/>
</dbReference>
<organism evidence="1 2">
    <name type="scientific">Fulvivirga kasyanovii</name>
    <dbReference type="NCBI Taxonomy" id="396812"/>
    <lineage>
        <taxon>Bacteria</taxon>
        <taxon>Pseudomonadati</taxon>
        <taxon>Bacteroidota</taxon>
        <taxon>Cytophagia</taxon>
        <taxon>Cytophagales</taxon>
        <taxon>Fulvivirgaceae</taxon>
        <taxon>Fulvivirga</taxon>
    </lineage>
</organism>
<reference evidence="1 2" key="1">
    <citation type="submission" date="2019-02" db="EMBL/GenBank/DDBJ databases">
        <authorList>
            <person name="Goldberg S.R."/>
            <person name="Haltli B.A."/>
            <person name="Correa H."/>
            <person name="Russell K.G."/>
        </authorList>
    </citation>
    <scope>NUCLEOTIDE SEQUENCE [LARGE SCALE GENOMIC DNA]</scope>
    <source>
        <strain evidence="1 2">JCM 16186</strain>
    </source>
</reference>